<dbReference type="EMBL" id="WMBA01000042">
    <property type="protein sequence ID" value="MTD57040.1"/>
    <property type="molecule type" value="Genomic_DNA"/>
</dbReference>
<feature type="domain" description="Thiamine pyrophosphate enzyme central" evidence="4">
    <location>
        <begin position="192"/>
        <end position="323"/>
    </location>
</feature>
<evidence type="ECO:0000259" key="5">
    <source>
        <dbReference type="Pfam" id="PF02775"/>
    </source>
</evidence>
<evidence type="ECO:0000256" key="2">
    <source>
        <dbReference type="ARBA" id="ARBA00023052"/>
    </source>
</evidence>
<evidence type="ECO:0000259" key="6">
    <source>
        <dbReference type="Pfam" id="PF02776"/>
    </source>
</evidence>
<dbReference type="InterPro" id="IPR029035">
    <property type="entry name" value="DHS-like_NAD/FAD-binding_dom"/>
</dbReference>
<dbReference type="PANTHER" id="PTHR18968:SF86">
    <property type="entry name" value="ACETOLACTATE SYNTHASE LARGE SUBUNIT ILVX-RELATED"/>
    <property type="match status" value="1"/>
</dbReference>
<dbReference type="InterPro" id="IPR012001">
    <property type="entry name" value="Thiamin_PyroP_enz_TPP-bd_dom"/>
</dbReference>
<evidence type="ECO:0000256" key="3">
    <source>
        <dbReference type="RuleBase" id="RU362132"/>
    </source>
</evidence>
<dbReference type="Pfam" id="PF00205">
    <property type="entry name" value="TPP_enzyme_M"/>
    <property type="match status" value="1"/>
</dbReference>
<dbReference type="Gene3D" id="3.40.50.1220">
    <property type="entry name" value="TPP-binding domain"/>
    <property type="match status" value="1"/>
</dbReference>
<dbReference type="CDD" id="cd02002">
    <property type="entry name" value="TPP_BFDC"/>
    <property type="match status" value="1"/>
</dbReference>
<dbReference type="CDD" id="cd07035">
    <property type="entry name" value="TPP_PYR_POX_like"/>
    <property type="match status" value="1"/>
</dbReference>
<name>A0A6N7Z7G7_9PSEU</name>
<dbReference type="Pfam" id="PF02775">
    <property type="entry name" value="TPP_enzyme_C"/>
    <property type="match status" value="1"/>
</dbReference>
<dbReference type="AlphaFoldDB" id="A0A6N7Z7G7"/>
<keyword evidence="2 3" id="KW-0786">Thiamine pyrophosphate</keyword>
<dbReference type="InterPro" id="IPR000399">
    <property type="entry name" value="TPP-bd_CS"/>
</dbReference>
<dbReference type="GO" id="GO:0000287">
    <property type="term" value="F:magnesium ion binding"/>
    <property type="evidence" value="ECO:0007669"/>
    <property type="project" value="InterPro"/>
</dbReference>
<dbReference type="Gene3D" id="3.40.50.970">
    <property type="match status" value="2"/>
</dbReference>
<reference evidence="7 8" key="1">
    <citation type="submission" date="2019-11" db="EMBL/GenBank/DDBJ databases">
        <title>Draft genome of Amycolatopsis RM579.</title>
        <authorList>
            <person name="Duangmal K."/>
            <person name="Mingma R."/>
        </authorList>
    </citation>
    <scope>NUCLEOTIDE SEQUENCE [LARGE SCALE GENOMIC DNA]</scope>
    <source>
        <strain evidence="7 8">RM579</strain>
    </source>
</reference>
<dbReference type="SUPFAM" id="SSF52518">
    <property type="entry name" value="Thiamin diphosphate-binding fold (THDP-binding)"/>
    <property type="match status" value="2"/>
</dbReference>
<dbReference type="RefSeq" id="WP_154759178.1">
    <property type="nucleotide sequence ID" value="NZ_WMBA01000042.1"/>
</dbReference>
<evidence type="ECO:0000313" key="8">
    <source>
        <dbReference type="Proteomes" id="UP000440096"/>
    </source>
</evidence>
<gene>
    <name evidence="7" type="ORF">GKO32_24135</name>
</gene>
<accession>A0A6N7Z7G7</accession>
<dbReference type="PANTHER" id="PTHR18968">
    <property type="entry name" value="THIAMINE PYROPHOSPHATE ENZYMES"/>
    <property type="match status" value="1"/>
</dbReference>
<dbReference type="InterPro" id="IPR045229">
    <property type="entry name" value="TPP_enz"/>
</dbReference>
<dbReference type="GO" id="GO:0050660">
    <property type="term" value="F:flavin adenine dinucleotide binding"/>
    <property type="evidence" value="ECO:0007669"/>
    <property type="project" value="TreeGrafter"/>
</dbReference>
<comment type="similarity">
    <text evidence="1 3">Belongs to the TPP enzyme family.</text>
</comment>
<comment type="caution">
    <text evidence="7">The sequence shown here is derived from an EMBL/GenBank/DDBJ whole genome shotgun (WGS) entry which is preliminary data.</text>
</comment>
<proteinExistence type="inferred from homology"/>
<evidence type="ECO:0000256" key="1">
    <source>
        <dbReference type="ARBA" id="ARBA00007812"/>
    </source>
</evidence>
<protein>
    <recommendedName>
        <fullName evidence="9">Thiamine pyrophosphate-binding protein</fullName>
    </recommendedName>
</protein>
<evidence type="ECO:0000313" key="7">
    <source>
        <dbReference type="EMBL" id="MTD57040.1"/>
    </source>
</evidence>
<dbReference type="SUPFAM" id="SSF52467">
    <property type="entry name" value="DHS-like NAD/FAD-binding domain"/>
    <property type="match status" value="1"/>
</dbReference>
<evidence type="ECO:0008006" key="9">
    <source>
        <dbReference type="Google" id="ProtNLM"/>
    </source>
</evidence>
<evidence type="ECO:0000259" key="4">
    <source>
        <dbReference type="Pfam" id="PF00205"/>
    </source>
</evidence>
<dbReference type="InterPro" id="IPR011766">
    <property type="entry name" value="TPP_enzyme_TPP-bd"/>
</dbReference>
<dbReference type="Proteomes" id="UP000440096">
    <property type="component" value="Unassembled WGS sequence"/>
</dbReference>
<keyword evidence="8" id="KW-1185">Reference proteome</keyword>
<sequence>MTPGRTGRHALAEQLVAAGVTRIYGNPGTTEQAFIDVLQDYPLTLILALHEGVAIGAAEGDARASRTPSVALLHTAPGLGNAMGMLSNANLGHTPMVVLVGDMPVTGRFTEPALSGPIARMAAPVTKWTHEVLTADEIPQVIRRAFTVAAGEPCGPVVLVLPADVMDSPTDAGVAPVGYVHSAQLPSEEVLRETVNVLAAATSPALVVGDGAGDAEAVAGVADALGAPIYSGYVTEAAVPAGHPLDAGGVPLFDPDALVKRFAPHDCVLALGSELFKQAFPGPATPLPLDVRVVQIGLDAWELGKNQPGLTILADPAATATELAARLSVHPRAADFAARRARIVDATPDPEPPRVSEHAGPMTVTDALGALAPWIPGDAVIVDEAVSAAPELSRFFPPRPHSWFRSRGGGLGAGMSIPLGLSLARPDRPVFAFVGDGSAMYTITALWTAAHHDIPVRWVVLNNRGYRMLKLNTLAYLGEPAPGRRFIGADLADPAIDFVDVARGLGVRAVRAGARTEVTEAMREHGGYAGPLLLELIVDGAVSLP</sequence>
<organism evidence="7 8">
    <name type="scientific">Amycolatopsis pithecellobii</name>
    <dbReference type="NCBI Taxonomy" id="664692"/>
    <lineage>
        <taxon>Bacteria</taxon>
        <taxon>Bacillati</taxon>
        <taxon>Actinomycetota</taxon>
        <taxon>Actinomycetes</taxon>
        <taxon>Pseudonocardiales</taxon>
        <taxon>Pseudonocardiaceae</taxon>
        <taxon>Amycolatopsis</taxon>
    </lineage>
</organism>
<dbReference type="PROSITE" id="PS00187">
    <property type="entry name" value="TPP_ENZYMES"/>
    <property type="match status" value="1"/>
</dbReference>
<dbReference type="OrthoDB" id="2443624at2"/>
<feature type="domain" description="Thiamine pyrophosphate enzyme TPP-binding" evidence="5">
    <location>
        <begin position="398"/>
        <end position="535"/>
    </location>
</feature>
<dbReference type="InterPro" id="IPR029061">
    <property type="entry name" value="THDP-binding"/>
</dbReference>
<dbReference type="InterPro" id="IPR012000">
    <property type="entry name" value="Thiamin_PyroP_enz_cen_dom"/>
</dbReference>
<dbReference type="GO" id="GO:0030976">
    <property type="term" value="F:thiamine pyrophosphate binding"/>
    <property type="evidence" value="ECO:0007669"/>
    <property type="project" value="InterPro"/>
</dbReference>
<feature type="domain" description="Thiamine pyrophosphate enzyme N-terminal TPP-binding" evidence="6">
    <location>
        <begin position="6"/>
        <end position="106"/>
    </location>
</feature>
<dbReference type="Pfam" id="PF02776">
    <property type="entry name" value="TPP_enzyme_N"/>
    <property type="match status" value="1"/>
</dbReference>
<dbReference type="GO" id="GO:0003984">
    <property type="term" value="F:acetolactate synthase activity"/>
    <property type="evidence" value="ECO:0007669"/>
    <property type="project" value="TreeGrafter"/>
</dbReference>